<sequence>MREPDQTNRLASLIEAAMDTRGGDPLGVAEILLGEGVFYPPRGAERTEGRMIALDASDPAPYGDLEHSEGRMYFTDSTGARRDVTDTMNAWAARQPGVLVVTFEWPEPPPICPECRDGKHGNCGDALHDFTDEIVPCRCDHGATP</sequence>
<keyword evidence="2" id="KW-1185">Reference proteome</keyword>
<dbReference type="GeneID" id="80004432"/>
<dbReference type="Proteomes" id="UP000827716">
    <property type="component" value="Segment"/>
</dbReference>
<protein>
    <submittedName>
        <fullName evidence="1">Uncharacterized protein</fullName>
    </submittedName>
</protein>
<reference evidence="1" key="1">
    <citation type="submission" date="2021-09" db="EMBL/GenBank/DDBJ databases">
        <authorList>
            <person name="Colton S."/>
            <person name="McKinney A."/>
            <person name="Ashley L."/>
            <person name="Annie C."/>
            <person name="Elissa F."/>
            <person name="Lindsey D."/>
            <person name="Brady H."/>
            <person name="Batt M.A."/>
            <person name="Denae B."/>
            <person name="Molloy S.D."/>
            <person name="Garlena R.A."/>
            <person name="Russell D.A."/>
            <person name="Jacobs-Sera D."/>
            <person name="Hatfull G.F."/>
        </authorList>
    </citation>
    <scope>NUCLEOTIDE SEQUENCE</scope>
</reference>
<dbReference type="RefSeq" id="YP_010750777.1">
    <property type="nucleotide sequence ID" value="NC_073362.1"/>
</dbReference>
<name>A0AAE8Y7S0_9CAUD</name>
<accession>A0AAE8Y7S0</accession>
<dbReference type="KEGG" id="vg:80004432"/>
<proteinExistence type="predicted"/>
<evidence type="ECO:0000313" key="2">
    <source>
        <dbReference type="Proteomes" id="UP000827716"/>
    </source>
</evidence>
<dbReference type="EMBL" id="OK040792">
    <property type="protein sequence ID" value="UDL16245.1"/>
    <property type="molecule type" value="Genomic_DNA"/>
</dbReference>
<gene>
    <name evidence="1" type="primary">49</name>
    <name evidence="1" type="ORF">SEA_KOZIE_49</name>
</gene>
<organism evidence="1 2">
    <name type="scientific">Microbacterium phage Kozie</name>
    <dbReference type="NCBI Taxonomy" id="2885981"/>
    <lineage>
        <taxon>Viruses</taxon>
        <taxon>Duplodnaviria</taxon>
        <taxon>Heunggongvirae</taxon>
        <taxon>Uroviricota</taxon>
        <taxon>Caudoviricetes</taxon>
        <taxon>Kutznervirinae</taxon>
        <taxon>Kozievirus</taxon>
        <taxon>Kozievirus kozie</taxon>
    </lineage>
</organism>
<evidence type="ECO:0000313" key="1">
    <source>
        <dbReference type="EMBL" id="UDL16245.1"/>
    </source>
</evidence>